<evidence type="ECO:0000256" key="6">
    <source>
        <dbReference type="ARBA" id="ARBA00022619"/>
    </source>
</evidence>
<evidence type="ECO:0000313" key="14">
    <source>
        <dbReference type="EMBL" id="MFC4740634.1"/>
    </source>
</evidence>
<dbReference type="InterPro" id="IPR004794">
    <property type="entry name" value="Eubact_RibD"/>
</dbReference>
<dbReference type="InterPro" id="IPR016193">
    <property type="entry name" value="Cytidine_deaminase-like"/>
</dbReference>
<evidence type="ECO:0000256" key="5">
    <source>
        <dbReference type="ARBA" id="ARBA00007417"/>
    </source>
</evidence>
<name>A0ABV9P8M1_9FLAO</name>
<dbReference type="InterPro" id="IPR050765">
    <property type="entry name" value="Riboflavin_Biosynth_HTPR"/>
</dbReference>
<proteinExistence type="inferred from homology"/>
<keyword evidence="9 12" id="KW-0521">NADP</keyword>
<dbReference type="Pfam" id="PF01872">
    <property type="entry name" value="RibD_C"/>
    <property type="match status" value="1"/>
</dbReference>
<comment type="pathway">
    <text evidence="2 12">Cofactor biosynthesis; riboflavin biosynthesis; 5-amino-6-(D-ribitylamino)uracil from GTP: step 2/4.</text>
</comment>
<comment type="catalytic activity">
    <reaction evidence="12">
        <text>5-amino-6-(5-phospho-D-ribitylamino)uracil + NADP(+) = 5-amino-6-(5-phospho-D-ribosylamino)uracil + NADPH + H(+)</text>
        <dbReference type="Rhea" id="RHEA:17845"/>
        <dbReference type="ChEBI" id="CHEBI:15378"/>
        <dbReference type="ChEBI" id="CHEBI:57783"/>
        <dbReference type="ChEBI" id="CHEBI:58349"/>
        <dbReference type="ChEBI" id="CHEBI:58421"/>
        <dbReference type="ChEBI" id="CHEBI:58453"/>
        <dbReference type="EC" id="1.1.1.193"/>
    </reaction>
</comment>
<keyword evidence="15" id="KW-1185">Reference proteome</keyword>
<comment type="caution">
    <text evidence="14">The sequence shown here is derived from an EMBL/GenBank/DDBJ whole genome shotgun (WGS) entry which is preliminary data.</text>
</comment>
<accession>A0ABV9P8M1</accession>
<organism evidence="14 15">
    <name type="scientific">Flavobacterium ponti</name>
    <dbReference type="NCBI Taxonomy" id="665133"/>
    <lineage>
        <taxon>Bacteria</taxon>
        <taxon>Pseudomonadati</taxon>
        <taxon>Bacteroidota</taxon>
        <taxon>Flavobacteriia</taxon>
        <taxon>Flavobacteriales</taxon>
        <taxon>Flavobacteriaceae</taxon>
        <taxon>Flavobacterium</taxon>
    </lineage>
</organism>
<dbReference type="Gene3D" id="3.40.430.10">
    <property type="entry name" value="Dihydrofolate Reductase, subunit A"/>
    <property type="match status" value="1"/>
</dbReference>
<dbReference type="InterPro" id="IPR024072">
    <property type="entry name" value="DHFR-like_dom_sf"/>
</dbReference>
<keyword evidence="12 14" id="KW-0378">Hydrolase</keyword>
<keyword evidence="7 12" id="KW-0479">Metal-binding</keyword>
<evidence type="ECO:0000256" key="8">
    <source>
        <dbReference type="ARBA" id="ARBA00022833"/>
    </source>
</evidence>
<evidence type="ECO:0000259" key="13">
    <source>
        <dbReference type="PROSITE" id="PS51747"/>
    </source>
</evidence>
<reference evidence="15" key="1">
    <citation type="journal article" date="2019" name="Int. J. Syst. Evol. Microbiol.">
        <title>The Global Catalogue of Microorganisms (GCM) 10K type strain sequencing project: providing services to taxonomists for standard genome sequencing and annotation.</title>
        <authorList>
            <consortium name="The Broad Institute Genomics Platform"/>
            <consortium name="The Broad Institute Genome Sequencing Center for Infectious Disease"/>
            <person name="Wu L."/>
            <person name="Ma J."/>
        </authorList>
    </citation>
    <scope>NUCLEOTIDE SEQUENCE [LARGE SCALE GENOMIC DNA]</scope>
    <source>
        <strain evidence="15">CCUG 50349</strain>
    </source>
</reference>
<comment type="similarity">
    <text evidence="5 12">In the C-terminal section; belongs to the HTP reductase family.</text>
</comment>
<dbReference type="PROSITE" id="PS51747">
    <property type="entry name" value="CYT_DCMP_DEAMINASES_2"/>
    <property type="match status" value="1"/>
</dbReference>
<dbReference type="EMBL" id="JBHSGW010000026">
    <property type="protein sequence ID" value="MFC4740634.1"/>
    <property type="molecule type" value="Genomic_DNA"/>
</dbReference>
<feature type="domain" description="CMP/dCMP-type deaminase" evidence="13">
    <location>
        <begin position="2"/>
        <end position="126"/>
    </location>
</feature>
<evidence type="ECO:0000256" key="12">
    <source>
        <dbReference type="PIRNR" id="PIRNR006769"/>
    </source>
</evidence>
<comment type="similarity">
    <text evidence="4 12">In the N-terminal section; belongs to the cytidine and deoxycytidylate deaminase family.</text>
</comment>
<evidence type="ECO:0000256" key="11">
    <source>
        <dbReference type="ARBA" id="ARBA00023268"/>
    </source>
</evidence>
<comment type="cofactor">
    <cofactor evidence="12">
        <name>Zn(2+)</name>
        <dbReference type="ChEBI" id="CHEBI:29105"/>
    </cofactor>
    <text evidence="12">Binds 1 zinc ion.</text>
</comment>
<dbReference type="NCBIfam" id="TIGR00326">
    <property type="entry name" value="eubact_ribD"/>
    <property type="match status" value="1"/>
</dbReference>
<dbReference type="CDD" id="cd01284">
    <property type="entry name" value="Riboflavin_deaminase-reductase"/>
    <property type="match status" value="1"/>
</dbReference>
<evidence type="ECO:0000256" key="1">
    <source>
        <dbReference type="ARBA" id="ARBA00002151"/>
    </source>
</evidence>
<gene>
    <name evidence="14" type="primary">ribD</name>
    <name evidence="14" type="ORF">ACFO3U_11590</name>
</gene>
<evidence type="ECO:0000256" key="3">
    <source>
        <dbReference type="ARBA" id="ARBA00004910"/>
    </source>
</evidence>
<keyword evidence="10 12" id="KW-0560">Oxidoreductase</keyword>
<dbReference type="EC" id="3.5.4.26" evidence="12"/>
<keyword evidence="8 12" id="KW-0862">Zinc</keyword>
<dbReference type="SUPFAM" id="SSF53597">
    <property type="entry name" value="Dihydrofolate reductase-like"/>
    <property type="match status" value="1"/>
</dbReference>
<dbReference type="PANTHER" id="PTHR38011">
    <property type="entry name" value="DIHYDROFOLATE REDUCTASE FAMILY PROTEIN (AFU_ORTHOLOGUE AFUA_8G06820)"/>
    <property type="match status" value="1"/>
</dbReference>
<evidence type="ECO:0000256" key="9">
    <source>
        <dbReference type="ARBA" id="ARBA00022857"/>
    </source>
</evidence>
<dbReference type="Proteomes" id="UP001595885">
    <property type="component" value="Unassembled WGS sequence"/>
</dbReference>
<dbReference type="PANTHER" id="PTHR38011:SF7">
    <property type="entry name" value="2,5-DIAMINO-6-RIBOSYLAMINO-4(3H)-PYRIMIDINONE 5'-PHOSPHATE REDUCTASE"/>
    <property type="match status" value="1"/>
</dbReference>
<keyword evidence="6 12" id="KW-0686">Riboflavin biosynthesis</keyword>
<dbReference type="PROSITE" id="PS00903">
    <property type="entry name" value="CYT_DCMP_DEAMINASES_1"/>
    <property type="match status" value="1"/>
</dbReference>
<comment type="pathway">
    <text evidence="3 12">Cofactor biosynthesis; riboflavin biosynthesis; 5-amino-6-(D-ribitylamino)uracil from GTP: step 3/4.</text>
</comment>
<evidence type="ECO:0000256" key="10">
    <source>
        <dbReference type="ARBA" id="ARBA00023002"/>
    </source>
</evidence>
<evidence type="ECO:0000256" key="2">
    <source>
        <dbReference type="ARBA" id="ARBA00004882"/>
    </source>
</evidence>
<dbReference type="RefSeq" id="WP_379742402.1">
    <property type="nucleotide sequence ID" value="NZ_JBHSGW010000026.1"/>
</dbReference>
<comment type="catalytic activity">
    <reaction evidence="12">
        <text>2,5-diamino-6-hydroxy-4-(5-phosphoribosylamino)-pyrimidine + H2O + H(+) = 5-amino-6-(5-phospho-D-ribosylamino)uracil + NH4(+)</text>
        <dbReference type="Rhea" id="RHEA:21868"/>
        <dbReference type="ChEBI" id="CHEBI:15377"/>
        <dbReference type="ChEBI" id="CHEBI:15378"/>
        <dbReference type="ChEBI" id="CHEBI:28938"/>
        <dbReference type="ChEBI" id="CHEBI:58453"/>
        <dbReference type="ChEBI" id="CHEBI:58614"/>
        <dbReference type="EC" id="3.5.4.26"/>
    </reaction>
</comment>
<dbReference type="InterPro" id="IPR016192">
    <property type="entry name" value="APOBEC/CMP_deaminase_Zn-bd"/>
</dbReference>
<dbReference type="EC" id="1.1.1.193" evidence="12"/>
<dbReference type="InterPro" id="IPR002125">
    <property type="entry name" value="CMP_dCMP_dom"/>
</dbReference>
<dbReference type="PIRSF" id="PIRSF006769">
    <property type="entry name" value="RibD"/>
    <property type="match status" value="1"/>
</dbReference>
<protein>
    <recommendedName>
        <fullName evidence="12">Riboflavin biosynthesis protein RibD</fullName>
    </recommendedName>
    <domain>
        <recommendedName>
            <fullName evidence="12">Diaminohydroxyphosphoribosylaminopyrimidine deaminase</fullName>
            <shortName evidence="12">DRAP deaminase</shortName>
            <ecNumber evidence="12">3.5.4.26</ecNumber>
        </recommendedName>
        <alternativeName>
            <fullName evidence="12">Riboflavin-specific deaminase</fullName>
        </alternativeName>
    </domain>
    <domain>
        <recommendedName>
            <fullName evidence="12">5-amino-6-(5-phosphoribosylamino)uracil reductase</fullName>
            <ecNumber evidence="12">1.1.1.193</ecNumber>
        </recommendedName>
        <alternativeName>
            <fullName evidence="12">HTP reductase</fullName>
        </alternativeName>
    </domain>
</protein>
<dbReference type="Gene3D" id="3.40.140.10">
    <property type="entry name" value="Cytidine Deaminase, domain 2"/>
    <property type="match status" value="1"/>
</dbReference>
<dbReference type="InterPro" id="IPR002734">
    <property type="entry name" value="RibDG_C"/>
</dbReference>
<dbReference type="GO" id="GO:0008835">
    <property type="term" value="F:diaminohydroxyphosphoribosylaminopyrimidine deaminase activity"/>
    <property type="evidence" value="ECO:0007669"/>
    <property type="project" value="UniProtKB-EC"/>
</dbReference>
<sequence length="353" mass="39811">MKTHEKYINRCIELAKNGLGTTYPNPLVGSVIVFEDKIIGEGWHKKAGEPHAEVNAINSVKDKSLLSKATIYVSLEPCSHFGKTPPCADLIVGHKIPNVVIGTVDPNEKVAGNGIKKLLEAGANVTVGVLEEECYALNKRFFTFHNKKRPYIILKWAETADGFIAPFKILKQVQHDKLKPVWITNTYSRQLVHKWRTEEQAILVGTQTVLDDNPSLNARDFYGNNPVRIVWDKSGKIDAKFHVKDNSIKTLFITESKEFKSTENCIYEICQFDENLVKNTLAILVKHQIQSVIIEGGSQTIQSFIDKNLWDEARIFKGKSTFKNGIKAPKIKGRTIETKNILEDQLIIVKNDN</sequence>
<keyword evidence="11" id="KW-0511">Multifunctional enzyme</keyword>
<dbReference type="SUPFAM" id="SSF53927">
    <property type="entry name" value="Cytidine deaminase-like"/>
    <property type="match status" value="1"/>
</dbReference>
<dbReference type="GO" id="GO:0008703">
    <property type="term" value="F:5-amino-6-(5-phosphoribosylamino)uracil reductase activity"/>
    <property type="evidence" value="ECO:0007669"/>
    <property type="project" value="UniProtKB-EC"/>
</dbReference>
<evidence type="ECO:0000313" key="15">
    <source>
        <dbReference type="Proteomes" id="UP001595885"/>
    </source>
</evidence>
<evidence type="ECO:0000256" key="7">
    <source>
        <dbReference type="ARBA" id="ARBA00022723"/>
    </source>
</evidence>
<comment type="function">
    <text evidence="1 12">Converts 2,5-diamino-6-(ribosylamino)-4(3h)-pyrimidinone 5'-phosphate into 5-amino-6-(ribosylamino)-2,4(1h,3h)-pyrimidinedione 5'-phosphate.</text>
</comment>
<evidence type="ECO:0000256" key="4">
    <source>
        <dbReference type="ARBA" id="ARBA00005259"/>
    </source>
</evidence>
<dbReference type="Pfam" id="PF00383">
    <property type="entry name" value="dCMP_cyt_deam_1"/>
    <property type="match status" value="1"/>
</dbReference>